<sequence>MKKVVQLKAKNKKDSFSRKHRYVYSRSWTIISTQGEYSEDRTQGRFDLRDVSQHPMVVLRHESSKMTFTPLLNILTENKLNRSDYKEWKRNLMVVLSSEKIKIALHNKYPLAIQVHARKCREDSNKIVLCYMLVSMTSTLYKQLDSCKTAKAILNKLEHMFGGQAILA</sequence>
<protein>
    <submittedName>
        <fullName evidence="1">Uncharacterized protein</fullName>
    </submittedName>
</protein>
<proteinExistence type="predicted"/>
<gene>
    <name evidence="1" type="ORF">J1N35_001760</name>
</gene>
<evidence type="ECO:0000313" key="2">
    <source>
        <dbReference type="Proteomes" id="UP000828251"/>
    </source>
</evidence>
<evidence type="ECO:0000313" key="1">
    <source>
        <dbReference type="EMBL" id="KAH1130382.1"/>
    </source>
</evidence>
<dbReference type="Proteomes" id="UP000828251">
    <property type="component" value="Unassembled WGS sequence"/>
</dbReference>
<name>A0A9D4ALM3_9ROSI</name>
<dbReference type="OrthoDB" id="1920930at2759"/>
<comment type="caution">
    <text evidence="1">The sequence shown here is derived from an EMBL/GenBank/DDBJ whole genome shotgun (WGS) entry which is preliminary data.</text>
</comment>
<organism evidence="1 2">
    <name type="scientific">Gossypium stocksii</name>
    <dbReference type="NCBI Taxonomy" id="47602"/>
    <lineage>
        <taxon>Eukaryota</taxon>
        <taxon>Viridiplantae</taxon>
        <taxon>Streptophyta</taxon>
        <taxon>Embryophyta</taxon>
        <taxon>Tracheophyta</taxon>
        <taxon>Spermatophyta</taxon>
        <taxon>Magnoliopsida</taxon>
        <taxon>eudicotyledons</taxon>
        <taxon>Gunneridae</taxon>
        <taxon>Pentapetalae</taxon>
        <taxon>rosids</taxon>
        <taxon>malvids</taxon>
        <taxon>Malvales</taxon>
        <taxon>Malvaceae</taxon>
        <taxon>Malvoideae</taxon>
        <taxon>Gossypium</taxon>
    </lineage>
</organism>
<accession>A0A9D4ALM3</accession>
<dbReference type="EMBL" id="JAIQCV010000001">
    <property type="protein sequence ID" value="KAH1130382.1"/>
    <property type="molecule type" value="Genomic_DNA"/>
</dbReference>
<keyword evidence="2" id="KW-1185">Reference proteome</keyword>
<dbReference type="AlphaFoldDB" id="A0A9D4ALM3"/>
<reference evidence="1 2" key="1">
    <citation type="journal article" date="2021" name="Plant Biotechnol. J.">
        <title>Multi-omics assisted identification of the key and species-specific regulatory components of drought-tolerant mechanisms in Gossypium stocksii.</title>
        <authorList>
            <person name="Yu D."/>
            <person name="Ke L."/>
            <person name="Zhang D."/>
            <person name="Wu Y."/>
            <person name="Sun Y."/>
            <person name="Mei J."/>
            <person name="Sun J."/>
            <person name="Sun Y."/>
        </authorList>
    </citation>
    <scope>NUCLEOTIDE SEQUENCE [LARGE SCALE GENOMIC DNA]</scope>
    <source>
        <strain evidence="2">cv. E1</strain>
        <tissue evidence="1">Leaf</tissue>
    </source>
</reference>